<protein>
    <submittedName>
        <fullName evidence="1">Uncharacterized protein</fullName>
    </submittedName>
</protein>
<proteinExistence type="predicted"/>
<accession>A0A2N9YGU2</accession>
<keyword evidence="2" id="KW-1185">Reference proteome</keyword>
<dbReference type="Proteomes" id="UP000234271">
    <property type="component" value="Chromosome"/>
</dbReference>
<organism evidence="1 2">
    <name type="scientific">Beggiatoa leptomitoformis</name>
    <dbReference type="NCBI Taxonomy" id="288004"/>
    <lineage>
        <taxon>Bacteria</taxon>
        <taxon>Pseudomonadati</taxon>
        <taxon>Pseudomonadota</taxon>
        <taxon>Gammaproteobacteria</taxon>
        <taxon>Thiotrichales</taxon>
        <taxon>Thiotrichaceae</taxon>
        <taxon>Beggiatoa</taxon>
    </lineage>
</organism>
<dbReference type="KEGG" id="blep:AL038_10690"/>
<dbReference type="AlphaFoldDB" id="A0A2N9YGU2"/>
<dbReference type="OrthoDB" id="5624603at2"/>
<sequence length="156" mass="17124">MTTIREQIIQRILTQLETISTANGYENTIGLGNVYRQEAVIKQANPPAAAVWELEEERKRNAYGGTVRVLKVRIEAIVSAPVDKHPAMVSNALLGDIEKALIIADVSLDILIDDIQDVAAEIAHFPQNKGLAGAAIDFEIKYTTEWGDPYSQGYSS</sequence>
<dbReference type="EMBL" id="CP018889">
    <property type="protein sequence ID" value="AUI69619.1"/>
    <property type="molecule type" value="Genomic_DNA"/>
</dbReference>
<evidence type="ECO:0000313" key="2">
    <source>
        <dbReference type="Proteomes" id="UP000234271"/>
    </source>
</evidence>
<name>A0A2N9YGU2_9GAMM</name>
<dbReference type="RefSeq" id="WP_062152681.1">
    <property type="nucleotide sequence ID" value="NZ_CP012373.2"/>
</dbReference>
<gene>
    <name evidence="1" type="ORF">BLE401_13580</name>
</gene>
<reference evidence="2" key="1">
    <citation type="submission" date="2016-12" db="EMBL/GenBank/DDBJ databases">
        <title>Complete Genome Sequence of Beggiatoa leptomitiformis D-401.</title>
        <authorList>
            <person name="Fomenkov A."/>
            <person name="Vincze T."/>
            <person name="Grabovich M."/>
            <person name="Anton B.P."/>
            <person name="Dubinina G."/>
            <person name="Orlova M."/>
            <person name="Belousova E."/>
            <person name="Roberts R.J."/>
        </authorList>
    </citation>
    <scope>NUCLEOTIDE SEQUENCE [LARGE SCALE GENOMIC DNA]</scope>
    <source>
        <strain evidence="2">D-401</strain>
    </source>
</reference>
<evidence type="ECO:0000313" key="1">
    <source>
        <dbReference type="EMBL" id="AUI69619.1"/>
    </source>
</evidence>